<feature type="transmembrane region" description="Helical" evidence="14">
    <location>
        <begin position="140"/>
        <end position="160"/>
    </location>
</feature>
<proteinExistence type="inferred from homology"/>
<evidence type="ECO:0000256" key="13">
    <source>
        <dbReference type="RuleBase" id="RU000581"/>
    </source>
</evidence>
<dbReference type="Pfam" id="PF00487">
    <property type="entry name" value="FA_desaturase"/>
    <property type="match status" value="1"/>
</dbReference>
<dbReference type="CDD" id="cd03505">
    <property type="entry name" value="Delta9-FADS-like"/>
    <property type="match status" value="1"/>
</dbReference>
<keyword evidence="17" id="KW-1185">Reference proteome</keyword>
<keyword evidence="6" id="KW-0276">Fatty acid metabolism</keyword>
<evidence type="ECO:0000256" key="10">
    <source>
        <dbReference type="ARBA" id="ARBA00023098"/>
    </source>
</evidence>
<dbReference type="GO" id="GO:0042761">
    <property type="term" value="P:very long-chain fatty acid biosynthetic process"/>
    <property type="evidence" value="ECO:0007669"/>
    <property type="project" value="TreeGrafter"/>
</dbReference>
<evidence type="ECO:0000313" key="17">
    <source>
        <dbReference type="Proteomes" id="UP001161247"/>
    </source>
</evidence>
<comment type="pathway">
    <text evidence="2">Lipid metabolism.</text>
</comment>
<evidence type="ECO:0000256" key="2">
    <source>
        <dbReference type="ARBA" id="ARBA00005189"/>
    </source>
</evidence>
<protein>
    <submittedName>
        <fullName evidence="16">OLC1v1037439C1</fullName>
    </submittedName>
</protein>
<evidence type="ECO:0000256" key="14">
    <source>
        <dbReference type="SAM" id="Phobius"/>
    </source>
</evidence>
<dbReference type="Proteomes" id="UP001161247">
    <property type="component" value="Chromosome 7"/>
</dbReference>
<dbReference type="PRINTS" id="PR00075">
    <property type="entry name" value="FACDDSATRASE"/>
</dbReference>
<keyword evidence="9" id="KW-0408">Iron</keyword>
<sequence length="383" mass="43858">MVSFTTTPAPKIKPFCYSIHLPPNRLIPKPEQTIFHNATHNHHDSIGNLLQSSKLNGFRARGRRVLVPIVSAAAGQVLQEPGEEEKPKIGKIFLSDVKVVKRRNVFWGRKWSSMDIGTAGVVAAMHLLSLFAPFTFNPGAFWVAVGLYVVTGLLGITLSYHRNLSHRSFKLPKWLEYLFAYCGAQALQGNPIDWVSTHRHHHQFCDSEKDPHSPIEGFWFSHMSWLFDQNSYIERCGEATNVVDLEKQPYYKFLKNTYIVHPLALAALLYSIGGFPFIVWGMGVRIVWVYHITWLVNSACHVWGKQAWNTGDLSRNNWWVAVLAFGEGWHNNHHAFEYSARHGLEWWQIDMTWYVVRFLQAVGLATDVKLPTQAQKRRLALTN</sequence>
<evidence type="ECO:0000256" key="11">
    <source>
        <dbReference type="ARBA" id="ARBA00023136"/>
    </source>
</evidence>
<keyword evidence="11 14" id="KW-0472">Membrane</keyword>
<dbReference type="GO" id="GO:0016717">
    <property type="term" value="F:oxidoreductase activity, acting on paired donors, with oxidation of a pair of donors resulting in the reduction of molecular oxygen to two molecules of water"/>
    <property type="evidence" value="ECO:0007669"/>
    <property type="project" value="InterPro"/>
</dbReference>
<evidence type="ECO:0000256" key="6">
    <source>
        <dbReference type="ARBA" id="ARBA00022832"/>
    </source>
</evidence>
<evidence type="ECO:0000256" key="12">
    <source>
        <dbReference type="ARBA" id="ARBA00023160"/>
    </source>
</evidence>
<dbReference type="PANTHER" id="PTHR11351:SF31">
    <property type="entry name" value="DESATURASE 1, ISOFORM A-RELATED"/>
    <property type="match status" value="1"/>
</dbReference>
<dbReference type="EMBL" id="OX459124">
    <property type="protein sequence ID" value="CAI9113979.1"/>
    <property type="molecule type" value="Genomic_DNA"/>
</dbReference>
<dbReference type="GO" id="GO:0005789">
    <property type="term" value="C:endoplasmic reticulum membrane"/>
    <property type="evidence" value="ECO:0007669"/>
    <property type="project" value="TreeGrafter"/>
</dbReference>
<evidence type="ECO:0000256" key="3">
    <source>
        <dbReference type="ARBA" id="ARBA00009295"/>
    </source>
</evidence>
<comment type="similarity">
    <text evidence="3 13">Belongs to the fatty acid desaturase type 1 family.</text>
</comment>
<evidence type="ECO:0000256" key="8">
    <source>
        <dbReference type="ARBA" id="ARBA00023002"/>
    </source>
</evidence>
<dbReference type="InterPro" id="IPR015876">
    <property type="entry name" value="Acyl-CoA_DS"/>
</dbReference>
<dbReference type="PANTHER" id="PTHR11351">
    <property type="entry name" value="ACYL-COA DESATURASE"/>
    <property type="match status" value="1"/>
</dbReference>
<dbReference type="AlphaFoldDB" id="A0AAV1E1A2"/>
<comment type="subcellular location">
    <subcellularLocation>
        <location evidence="1">Membrane</location>
        <topology evidence="1">Multi-pass membrane protein</topology>
    </subcellularLocation>
</comment>
<evidence type="ECO:0000259" key="15">
    <source>
        <dbReference type="Pfam" id="PF00487"/>
    </source>
</evidence>
<keyword evidence="4 13" id="KW-0444">Lipid biosynthesis</keyword>
<evidence type="ECO:0000313" key="16">
    <source>
        <dbReference type="EMBL" id="CAI9113979.1"/>
    </source>
</evidence>
<feature type="transmembrane region" description="Helical" evidence="14">
    <location>
        <begin position="258"/>
        <end position="280"/>
    </location>
</feature>
<keyword evidence="10" id="KW-0443">Lipid metabolism</keyword>
<evidence type="ECO:0000256" key="7">
    <source>
        <dbReference type="ARBA" id="ARBA00022989"/>
    </source>
</evidence>
<evidence type="ECO:0000256" key="5">
    <source>
        <dbReference type="ARBA" id="ARBA00022692"/>
    </source>
</evidence>
<feature type="domain" description="Fatty acid desaturase" evidence="15">
    <location>
        <begin position="141"/>
        <end position="356"/>
    </location>
</feature>
<keyword evidence="5 13" id="KW-0812">Transmembrane</keyword>
<feature type="transmembrane region" description="Helical" evidence="14">
    <location>
        <begin position="111"/>
        <end position="134"/>
    </location>
</feature>
<comment type="cofactor">
    <cofactor evidence="13">
        <name>Fe(2+)</name>
        <dbReference type="ChEBI" id="CHEBI:29033"/>
    </cofactor>
</comment>
<keyword evidence="12 13" id="KW-0275">Fatty acid biosynthesis</keyword>
<evidence type="ECO:0000256" key="9">
    <source>
        <dbReference type="ARBA" id="ARBA00023004"/>
    </source>
</evidence>
<name>A0AAV1E1A2_OLDCO</name>
<evidence type="ECO:0000256" key="1">
    <source>
        <dbReference type="ARBA" id="ARBA00004141"/>
    </source>
</evidence>
<evidence type="ECO:0000256" key="4">
    <source>
        <dbReference type="ARBA" id="ARBA00022516"/>
    </source>
</evidence>
<accession>A0AAV1E1A2</accession>
<comment type="domain">
    <text evidence="13">The histidine box domains are involved in binding the catalytic metal ions.</text>
</comment>
<keyword evidence="8 13" id="KW-0560">Oxidoreductase</keyword>
<gene>
    <name evidence="16" type="ORF">OLC1_LOCUS20865</name>
</gene>
<organism evidence="16 17">
    <name type="scientific">Oldenlandia corymbosa var. corymbosa</name>
    <dbReference type="NCBI Taxonomy" id="529605"/>
    <lineage>
        <taxon>Eukaryota</taxon>
        <taxon>Viridiplantae</taxon>
        <taxon>Streptophyta</taxon>
        <taxon>Embryophyta</taxon>
        <taxon>Tracheophyta</taxon>
        <taxon>Spermatophyta</taxon>
        <taxon>Magnoliopsida</taxon>
        <taxon>eudicotyledons</taxon>
        <taxon>Gunneridae</taxon>
        <taxon>Pentapetalae</taxon>
        <taxon>asterids</taxon>
        <taxon>lamiids</taxon>
        <taxon>Gentianales</taxon>
        <taxon>Rubiaceae</taxon>
        <taxon>Rubioideae</taxon>
        <taxon>Spermacoceae</taxon>
        <taxon>Hedyotis-Oldenlandia complex</taxon>
        <taxon>Oldenlandia</taxon>
    </lineage>
</organism>
<dbReference type="InterPro" id="IPR005804">
    <property type="entry name" value="FA_desaturase_dom"/>
</dbReference>
<reference evidence="16" key="1">
    <citation type="submission" date="2023-03" db="EMBL/GenBank/DDBJ databases">
        <authorList>
            <person name="Julca I."/>
        </authorList>
    </citation>
    <scope>NUCLEOTIDE SEQUENCE</scope>
</reference>
<keyword evidence="7 14" id="KW-1133">Transmembrane helix</keyword>